<sequence>MIDLNDLTACSAKPLRIMR</sequence>
<reference evidence="1" key="1">
    <citation type="submission" date="2014-05" db="EMBL/GenBank/DDBJ databases">
        <authorList>
            <person name="Chronopoulou M."/>
        </authorList>
    </citation>
    <scope>NUCLEOTIDE SEQUENCE</scope>
    <source>
        <tissue evidence="1">Whole organism</tissue>
    </source>
</reference>
<protein>
    <submittedName>
        <fullName evidence="1">Uncharacterized protein</fullName>
    </submittedName>
</protein>
<accession>A0A0K2ULE3</accession>
<evidence type="ECO:0000313" key="1">
    <source>
        <dbReference type="EMBL" id="CDW39084.1"/>
    </source>
</evidence>
<organism evidence="1">
    <name type="scientific">Lepeophtheirus salmonis</name>
    <name type="common">Salmon louse</name>
    <name type="synonym">Caligus salmonis</name>
    <dbReference type="NCBI Taxonomy" id="72036"/>
    <lineage>
        <taxon>Eukaryota</taxon>
        <taxon>Metazoa</taxon>
        <taxon>Ecdysozoa</taxon>
        <taxon>Arthropoda</taxon>
        <taxon>Crustacea</taxon>
        <taxon>Multicrustacea</taxon>
        <taxon>Hexanauplia</taxon>
        <taxon>Copepoda</taxon>
        <taxon>Siphonostomatoida</taxon>
        <taxon>Caligidae</taxon>
        <taxon>Lepeophtheirus</taxon>
    </lineage>
</organism>
<dbReference type="EMBL" id="HACA01021723">
    <property type="protein sequence ID" value="CDW39084.1"/>
    <property type="molecule type" value="Transcribed_RNA"/>
</dbReference>
<dbReference type="AlphaFoldDB" id="A0A0K2ULE3"/>
<name>A0A0K2ULE3_LEPSM</name>
<proteinExistence type="predicted"/>